<dbReference type="AlphaFoldDB" id="A0A229P2J2"/>
<sequence length="150" mass="16958">MLRPLNGTFPTDKKIAGIHSIPIAEDGSIIMVWDKNDNTLTTVGGRIEGNEDIESALNRETVEEAGLILKTERIPIAAWFWESTDTYTVFVMARVEKYVPMPEGFETTGRVSMNIETARQMIMKLEGAGMRIDLLNMAEPVYKELLHKER</sequence>
<dbReference type="SUPFAM" id="SSF55811">
    <property type="entry name" value="Nudix"/>
    <property type="match status" value="1"/>
</dbReference>
<dbReference type="InterPro" id="IPR020084">
    <property type="entry name" value="NUDIX_hydrolase_CS"/>
</dbReference>
<dbReference type="GO" id="GO:0016787">
    <property type="term" value="F:hydrolase activity"/>
    <property type="evidence" value="ECO:0007669"/>
    <property type="project" value="UniProtKB-KW"/>
</dbReference>
<keyword evidence="4" id="KW-1185">Reference proteome</keyword>
<organism evidence="3 4">
    <name type="scientific">Paenibacillus herberti</name>
    <dbReference type="NCBI Taxonomy" id="1619309"/>
    <lineage>
        <taxon>Bacteria</taxon>
        <taxon>Bacillati</taxon>
        <taxon>Bacillota</taxon>
        <taxon>Bacilli</taxon>
        <taxon>Bacillales</taxon>
        <taxon>Paenibacillaceae</taxon>
        <taxon>Paenibacillus</taxon>
    </lineage>
</organism>
<keyword evidence="1 3" id="KW-0378">Hydrolase</keyword>
<evidence type="ECO:0000256" key="1">
    <source>
        <dbReference type="ARBA" id="ARBA00022801"/>
    </source>
</evidence>
<evidence type="ECO:0000313" key="3">
    <source>
        <dbReference type="EMBL" id="OXM16095.1"/>
    </source>
</evidence>
<protein>
    <submittedName>
        <fullName evidence="3">NUDIX hydrolase</fullName>
    </submittedName>
</protein>
<dbReference type="EMBL" id="NMUQ01000001">
    <property type="protein sequence ID" value="OXM16095.1"/>
    <property type="molecule type" value="Genomic_DNA"/>
</dbReference>
<reference evidence="3 4" key="1">
    <citation type="submission" date="2017-07" db="EMBL/GenBank/DDBJ databases">
        <title>Paenibacillus herberti R33 genome sequencing and assembly.</title>
        <authorList>
            <person name="Su W."/>
        </authorList>
    </citation>
    <scope>NUCLEOTIDE SEQUENCE [LARGE SCALE GENOMIC DNA]</scope>
    <source>
        <strain evidence="3 4">R33</strain>
    </source>
</reference>
<dbReference type="PROSITE" id="PS00893">
    <property type="entry name" value="NUDIX_BOX"/>
    <property type="match status" value="1"/>
</dbReference>
<dbReference type="RefSeq" id="WP_089523180.1">
    <property type="nucleotide sequence ID" value="NZ_NMUQ01000001.1"/>
</dbReference>
<dbReference type="InterPro" id="IPR000086">
    <property type="entry name" value="NUDIX_hydrolase_dom"/>
</dbReference>
<gene>
    <name evidence="3" type="ORF">CGZ75_05175</name>
</gene>
<evidence type="ECO:0000313" key="4">
    <source>
        <dbReference type="Proteomes" id="UP000215145"/>
    </source>
</evidence>
<name>A0A229P2J2_9BACL</name>
<dbReference type="InterPro" id="IPR015797">
    <property type="entry name" value="NUDIX_hydrolase-like_dom_sf"/>
</dbReference>
<dbReference type="Proteomes" id="UP000215145">
    <property type="component" value="Unassembled WGS sequence"/>
</dbReference>
<dbReference type="Gene3D" id="3.90.79.10">
    <property type="entry name" value="Nucleoside Triphosphate Pyrophosphohydrolase"/>
    <property type="match status" value="1"/>
</dbReference>
<dbReference type="Pfam" id="PF00293">
    <property type="entry name" value="NUDIX"/>
    <property type="match status" value="1"/>
</dbReference>
<evidence type="ECO:0000259" key="2">
    <source>
        <dbReference type="Pfam" id="PF00293"/>
    </source>
</evidence>
<feature type="domain" description="Nudix hydrolase" evidence="2">
    <location>
        <begin position="21"/>
        <end position="108"/>
    </location>
</feature>
<proteinExistence type="predicted"/>
<accession>A0A229P2J2</accession>
<comment type="caution">
    <text evidence="3">The sequence shown here is derived from an EMBL/GenBank/DDBJ whole genome shotgun (WGS) entry which is preliminary data.</text>
</comment>
<dbReference type="OrthoDB" id="2890244at2"/>